<protein>
    <submittedName>
        <fullName evidence="1">Uncharacterized protein</fullName>
    </submittedName>
</protein>
<dbReference type="EMBL" id="DUZY01000005">
    <property type="protein sequence ID" value="DAD41122.1"/>
    <property type="molecule type" value="Genomic_DNA"/>
</dbReference>
<name>A0A822Z7S3_NELNU</name>
<reference evidence="1 2" key="1">
    <citation type="journal article" date="2020" name="Mol. Biol. Evol.">
        <title>Distinct Expression and Methylation Patterns for Genes with Different Fates following a Single Whole-Genome Duplication in Flowering Plants.</title>
        <authorList>
            <person name="Shi T."/>
            <person name="Rahmani R.S."/>
            <person name="Gugger P.F."/>
            <person name="Wang M."/>
            <person name="Li H."/>
            <person name="Zhang Y."/>
            <person name="Li Z."/>
            <person name="Wang Q."/>
            <person name="Van de Peer Y."/>
            <person name="Marchal K."/>
            <person name="Chen J."/>
        </authorList>
    </citation>
    <scope>NUCLEOTIDE SEQUENCE [LARGE SCALE GENOMIC DNA]</scope>
    <source>
        <tissue evidence="1">Leaf</tissue>
    </source>
</reference>
<organism evidence="1 2">
    <name type="scientific">Nelumbo nucifera</name>
    <name type="common">Sacred lotus</name>
    <dbReference type="NCBI Taxonomy" id="4432"/>
    <lineage>
        <taxon>Eukaryota</taxon>
        <taxon>Viridiplantae</taxon>
        <taxon>Streptophyta</taxon>
        <taxon>Embryophyta</taxon>
        <taxon>Tracheophyta</taxon>
        <taxon>Spermatophyta</taxon>
        <taxon>Magnoliopsida</taxon>
        <taxon>Proteales</taxon>
        <taxon>Nelumbonaceae</taxon>
        <taxon>Nelumbo</taxon>
    </lineage>
</organism>
<dbReference type="Proteomes" id="UP000607653">
    <property type="component" value="Unassembled WGS sequence"/>
</dbReference>
<proteinExistence type="predicted"/>
<evidence type="ECO:0000313" key="2">
    <source>
        <dbReference type="Proteomes" id="UP000607653"/>
    </source>
</evidence>
<evidence type="ECO:0000313" key="1">
    <source>
        <dbReference type="EMBL" id="DAD41122.1"/>
    </source>
</evidence>
<gene>
    <name evidence="1" type="ORF">HUJ06_015445</name>
</gene>
<dbReference type="AlphaFoldDB" id="A0A822Z7S3"/>
<accession>A0A822Z7S3</accession>
<sequence length="41" mass="4760">MGNNLTNDFEPSYEADYMGIGPRPYHQSDIPDMYRADIFCD</sequence>
<comment type="caution">
    <text evidence="1">The sequence shown here is derived from an EMBL/GenBank/DDBJ whole genome shotgun (WGS) entry which is preliminary data.</text>
</comment>
<keyword evidence="2" id="KW-1185">Reference proteome</keyword>